<dbReference type="AlphaFoldDB" id="A0A061S5D5"/>
<proteinExistence type="inferred from homology"/>
<accession>A0A061S5D5</accession>
<evidence type="ECO:0000313" key="6">
    <source>
        <dbReference type="EMBL" id="JAC79468.1"/>
    </source>
</evidence>
<dbReference type="InterPro" id="IPR036013">
    <property type="entry name" value="Band_7/SPFH_dom_sf"/>
</dbReference>
<evidence type="ECO:0000256" key="2">
    <source>
        <dbReference type="ARBA" id="ARBA00009658"/>
    </source>
</evidence>
<dbReference type="GO" id="GO:0007005">
    <property type="term" value="P:mitochondrion organization"/>
    <property type="evidence" value="ECO:0007669"/>
    <property type="project" value="TreeGrafter"/>
</dbReference>
<feature type="domain" description="Band 7" evidence="5">
    <location>
        <begin position="29"/>
        <end position="190"/>
    </location>
</feature>
<dbReference type="EMBL" id="GBEZ01005889">
    <property type="protein sequence ID" value="JAC79468.1"/>
    <property type="molecule type" value="Transcribed_RNA"/>
</dbReference>
<keyword evidence="4" id="KW-0999">Mitochondrion inner membrane</keyword>
<dbReference type="PANTHER" id="PTHR23222">
    <property type="entry name" value="PROHIBITIN"/>
    <property type="match status" value="1"/>
</dbReference>
<organism evidence="6">
    <name type="scientific">Tetraselmis sp. GSL018</name>
    <dbReference type="NCBI Taxonomy" id="582737"/>
    <lineage>
        <taxon>Eukaryota</taxon>
        <taxon>Viridiplantae</taxon>
        <taxon>Chlorophyta</taxon>
        <taxon>core chlorophytes</taxon>
        <taxon>Chlorodendrophyceae</taxon>
        <taxon>Chlorodendrales</taxon>
        <taxon>Chlorodendraceae</taxon>
        <taxon>Tetraselmis</taxon>
    </lineage>
</organism>
<name>A0A061S5D5_9CHLO</name>
<gene>
    <name evidence="6" type="primary">PHB1</name>
    <name evidence="6" type="ORF">TSPGSL018_12645</name>
</gene>
<dbReference type="Pfam" id="PF01145">
    <property type="entry name" value="Band_7"/>
    <property type="match status" value="1"/>
</dbReference>
<dbReference type="GO" id="GO:0005743">
    <property type="term" value="C:mitochondrial inner membrane"/>
    <property type="evidence" value="ECO:0007669"/>
    <property type="project" value="UniProtKB-SubCell"/>
</dbReference>
<dbReference type="SUPFAM" id="SSF117892">
    <property type="entry name" value="Band 7/SPFH domain"/>
    <property type="match status" value="1"/>
</dbReference>
<dbReference type="InterPro" id="IPR001107">
    <property type="entry name" value="Band_7"/>
</dbReference>
<comment type="subunit">
    <text evidence="3">Component of a prohibitin multimeric complex in mitochondrial membranes.</text>
</comment>
<evidence type="ECO:0000256" key="4">
    <source>
        <dbReference type="RuleBase" id="RU366048"/>
    </source>
</evidence>
<sequence length="280" mass="30861">MSQQAANFLGRLARYSVALGLGASALQASLYNVDGGERAVMFDRFQGVSQKTYGEGTHVMVPWLQMPYVFDIRTRPRSISSVTGTKDLQMVNLTLRVLSRPDQEKLPRIFTSLGLDWDERVLPSICNEVVKAVVARYNADQLLTRRDQVSKEVREQLTQRAAGFNIVLEDVAITHLSFGTEFARAIESKQVAYQEAERAKYVVLKAEQERKAAVIRAEGESEAARLISEATKQAGPGLVELRRIEAAKDVASTMARSKNVVYLPSSGNMLLGLNAGSPGQ</sequence>
<evidence type="ECO:0000256" key="1">
    <source>
        <dbReference type="ARBA" id="ARBA00004140"/>
    </source>
</evidence>
<dbReference type="PANTHER" id="PTHR23222:SF0">
    <property type="entry name" value="PROHIBITIN 1"/>
    <property type="match status" value="1"/>
</dbReference>
<dbReference type="CDD" id="cd03401">
    <property type="entry name" value="SPFH_prohibitin"/>
    <property type="match status" value="1"/>
</dbReference>
<dbReference type="Gene3D" id="3.30.479.30">
    <property type="entry name" value="Band 7 domain"/>
    <property type="match status" value="1"/>
</dbReference>
<evidence type="ECO:0000259" key="5">
    <source>
        <dbReference type="SMART" id="SM00244"/>
    </source>
</evidence>
<comment type="subcellular location">
    <subcellularLocation>
        <location evidence="1">Mitochondrion inner membrane</location>
        <topology evidence="1">Single-pass type II membrane protein</topology>
    </subcellularLocation>
</comment>
<dbReference type="SMART" id="SM00244">
    <property type="entry name" value="PHB"/>
    <property type="match status" value="1"/>
</dbReference>
<comment type="similarity">
    <text evidence="2 4">Belongs to the prohibitin family.</text>
</comment>
<dbReference type="PRINTS" id="PR00679">
    <property type="entry name" value="PROHIBITIN"/>
</dbReference>
<dbReference type="FunFam" id="3.30.479.30:FF:000001">
    <property type="entry name" value="Prohibitin 2"/>
    <property type="match status" value="1"/>
</dbReference>
<keyword evidence="4" id="KW-0496">Mitochondrion</keyword>
<evidence type="ECO:0000256" key="3">
    <source>
        <dbReference type="ARBA" id="ARBA00011786"/>
    </source>
</evidence>
<dbReference type="InterPro" id="IPR000163">
    <property type="entry name" value="Prohibitin"/>
</dbReference>
<keyword evidence="4" id="KW-0472">Membrane</keyword>
<reference evidence="6" key="1">
    <citation type="submission" date="2014-05" db="EMBL/GenBank/DDBJ databases">
        <title>The transcriptome of the halophilic microalga Tetraselmis sp. GSL018 isolated from the Great Salt Lake, Utah.</title>
        <authorList>
            <person name="Jinkerson R.E."/>
            <person name="D'Adamo S."/>
            <person name="Posewitz M.C."/>
        </authorList>
    </citation>
    <scope>NUCLEOTIDE SEQUENCE</scope>
    <source>
        <strain evidence="6">GSL018</strain>
    </source>
</reference>
<protein>
    <recommendedName>
        <fullName evidence="4">Prohibitin</fullName>
    </recommendedName>
</protein>